<reference evidence="3" key="2">
    <citation type="submission" date="2015-01" db="EMBL/GenBank/DDBJ databases">
        <title>Evolutionary Origins and Diversification of the Mycorrhizal Mutualists.</title>
        <authorList>
            <consortium name="DOE Joint Genome Institute"/>
            <consortium name="Mycorrhizal Genomics Consortium"/>
            <person name="Kohler A."/>
            <person name="Kuo A."/>
            <person name="Nagy L.G."/>
            <person name="Floudas D."/>
            <person name="Copeland A."/>
            <person name="Barry K.W."/>
            <person name="Cichocki N."/>
            <person name="Veneault-Fourrey C."/>
            <person name="LaButti K."/>
            <person name="Lindquist E.A."/>
            <person name="Lipzen A."/>
            <person name="Lundell T."/>
            <person name="Morin E."/>
            <person name="Murat C."/>
            <person name="Riley R."/>
            <person name="Ohm R."/>
            <person name="Sun H."/>
            <person name="Tunlid A."/>
            <person name="Henrissat B."/>
            <person name="Grigoriev I.V."/>
            <person name="Hibbett D.S."/>
            <person name="Martin F."/>
        </authorList>
    </citation>
    <scope>NUCLEOTIDE SEQUENCE [LARGE SCALE GENOMIC DNA]</scope>
    <source>
        <strain evidence="3">Marx 270</strain>
    </source>
</reference>
<feature type="compositionally biased region" description="Low complexity" evidence="1">
    <location>
        <begin position="219"/>
        <end position="231"/>
    </location>
</feature>
<feature type="region of interest" description="Disordered" evidence="1">
    <location>
        <begin position="105"/>
        <end position="144"/>
    </location>
</feature>
<feature type="compositionally biased region" description="Low complexity" evidence="1">
    <location>
        <begin position="108"/>
        <end position="127"/>
    </location>
</feature>
<feature type="region of interest" description="Disordered" evidence="1">
    <location>
        <begin position="209"/>
        <end position="253"/>
    </location>
</feature>
<dbReference type="EMBL" id="KN831954">
    <property type="protein sequence ID" value="KIO09417.1"/>
    <property type="molecule type" value="Genomic_DNA"/>
</dbReference>
<dbReference type="STRING" id="870435.A0A0C3KIL2"/>
<dbReference type="HOGENOM" id="CLU_060787_0_0_1"/>
<proteinExistence type="predicted"/>
<sequence>MYLGLRLPILCSELQSGSFFESLDESDLQFYRLYGQPVLIPSNDPCDGFALSNDPPTLHYPYFHEQWSLIASDRAPPPFKSYALVGSLGEAPAYQLVSPAIPSTTATYSHSQPAQQSQSPAQSMYSSTNPSEYPPIDNSYVQDLSPLSQYPNVDFSYVDNGDNSVAPMLGTGDSLMDHLPASSSSVSTIPSSYFQCSSPQDEKIPFEQTLPAAPQPPKSFTASSASESSDWTDSDSKTHVTVPSQAYPNNDPVRVNASVTYEQTPACEYTTSAQAPRRRTRSPSPRTHQQARTSLIPQHLHTKGKSMDKKPALACLFCRGRKIACGPPLPGTKDKTCK</sequence>
<reference evidence="2 3" key="1">
    <citation type="submission" date="2014-04" db="EMBL/GenBank/DDBJ databases">
        <authorList>
            <consortium name="DOE Joint Genome Institute"/>
            <person name="Kuo A."/>
            <person name="Kohler A."/>
            <person name="Costa M.D."/>
            <person name="Nagy L.G."/>
            <person name="Floudas D."/>
            <person name="Copeland A."/>
            <person name="Barry K.W."/>
            <person name="Cichocki N."/>
            <person name="Veneault-Fourrey C."/>
            <person name="LaButti K."/>
            <person name="Lindquist E.A."/>
            <person name="Lipzen A."/>
            <person name="Lundell T."/>
            <person name="Morin E."/>
            <person name="Murat C."/>
            <person name="Sun H."/>
            <person name="Tunlid A."/>
            <person name="Henrissat B."/>
            <person name="Grigoriev I.V."/>
            <person name="Hibbett D.S."/>
            <person name="Martin F."/>
            <person name="Nordberg H.P."/>
            <person name="Cantor M.N."/>
            <person name="Hua S.X."/>
        </authorList>
    </citation>
    <scope>NUCLEOTIDE SEQUENCE [LARGE SCALE GENOMIC DNA]</scope>
    <source>
        <strain evidence="2 3">Marx 270</strain>
    </source>
</reference>
<name>A0A0C3KIL2_PISTI</name>
<dbReference type="AlphaFoldDB" id="A0A0C3KIL2"/>
<evidence type="ECO:0000313" key="3">
    <source>
        <dbReference type="Proteomes" id="UP000054217"/>
    </source>
</evidence>
<feature type="region of interest" description="Disordered" evidence="1">
    <location>
        <begin position="269"/>
        <end position="293"/>
    </location>
</feature>
<protein>
    <submittedName>
        <fullName evidence="2">Uncharacterized protein</fullName>
    </submittedName>
</protein>
<feature type="compositionally biased region" description="Polar residues" evidence="1">
    <location>
        <begin position="239"/>
        <end position="248"/>
    </location>
</feature>
<dbReference type="Proteomes" id="UP000054217">
    <property type="component" value="Unassembled WGS sequence"/>
</dbReference>
<gene>
    <name evidence="2" type="ORF">M404DRAFT_264552</name>
</gene>
<dbReference type="OrthoDB" id="39175at2759"/>
<dbReference type="InParanoid" id="A0A0C3KIL2"/>
<keyword evidence="3" id="KW-1185">Reference proteome</keyword>
<evidence type="ECO:0000256" key="1">
    <source>
        <dbReference type="SAM" id="MobiDB-lite"/>
    </source>
</evidence>
<accession>A0A0C3KIL2</accession>
<organism evidence="2 3">
    <name type="scientific">Pisolithus tinctorius Marx 270</name>
    <dbReference type="NCBI Taxonomy" id="870435"/>
    <lineage>
        <taxon>Eukaryota</taxon>
        <taxon>Fungi</taxon>
        <taxon>Dikarya</taxon>
        <taxon>Basidiomycota</taxon>
        <taxon>Agaricomycotina</taxon>
        <taxon>Agaricomycetes</taxon>
        <taxon>Agaricomycetidae</taxon>
        <taxon>Boletales</taxon>
        <taxon>Sclerodermatineae</taxon>
        <taxon>Pisolithaceae</taxon>
        <taxon>Pisolithus</taxon>
    </lineage>
</organism>
<evidence type="ECO:0000313" key="2">
    <source>
        <dbReference type="EMBL" id="KIO09417.1"/>
    </source>
</evidence>